<protein>
    <submittedName>
        <fullName evidence="1">Uncharacterized protein</fullName>
    </submittedName>
</protein>
<name>A0A7R8X585_9CRUS</name>
<dbReference type="EMBL" id="CAJPEV010000484">
    <property type="protein sequence ID" value="CAG0885732.1"/>
    <property type="molecule type" value="Genomic_DNA"/>
</dbReference>
<keyword evidence="2" id="KW-1185">Reference proteome</keyword>
<reference evidence="1" key="1">
    <citation type="submission" date="2020-11" db="EMBL/GenBank/DDBJ databases">
        <authorList>
            <person name="Tran Van P."/>
        </authorList>
    </citation>
    <scope>NUCLEOTIDE SEQUENCE</scope>
</reference>
<evidence type="ECO:0000313" key="1">
    <source>
        <dbReference type="EMBL" id="CAD7243707.1"/>
    </source>
</evidence>
<dbReference type="AlphaFoldDB" id="A0A7R8X585"/>
<dbReference type="Proteomes" id="UP000677054">
    <property type="component" value="Unassembled WGS sequence"/>
</dbReference>
<dbReference type="EMBL" id="LR900001">
    <property type="protein sequence ID" value="CAD7243707.1"/>
    <property type="molecule type" value="Genomic_DNA"/>
</dbReference>
<organism evidence="1">
    <name type="scientific">Darwinula stevensoni</name>
    <dbReference type="NCBI Taxonomy" id="69355"/>
    <lineage>
        <taxon>Eukaryota</taxon>
        <taxon>Metazoa</taxon>
        <taxon>Ecdysozoa</taxon>
        <taxon>Arthropoda</taxon>
        <taxon>Crustacea</taxon>
        <taxon>Oligostraca</taxon>
        <taxon>Ostracoda</taxon>
        <taxon>Podocopa</taxon>
        <taxon>Podocopida</taxon>
        <taxon>Darwinulocopina</taxon>
        <taxon>Darwinuloidea</taxon>
        <taxon>Darwinulidae</taxon>
        <taxon>Darwinula</taxon>
    </lineage>
</organism>
<sequence>MQAVGVRLLEWQQFDADSSVGREIRFTQFYSASTGSVALQEYSLTDDGMLVTIFSPGPNQTLNNIAYNCSIGSGVVVSALVRLRYFGSPLIRLNSLHELERVSDPGQRCNDFSTLPLESYFEIYAAALDGDHLEVQIDYERCSDPTGGGSNFTGVTSGAYLQEMFIDNPDSIDSIIFTSAYALVTNSITGEGFAYSSVDLSLNRSNVARVVPAYWSVEGDLPINLFGNIYFECTLGEGLIVYANRQD</sequence>
<evidence type="ECO:0000313" key="2">
    <source>
        <dbReference type="Proteomes" id="UP000677054"/>
    </source>
</evidence>
<accession>A0A7R8X585</accession>
<proteinExistence type="predicted"/>
<gene>
    <name evidence="1" type="ORF">DSTB1V02_LOCUS3621</name>
</gene>